<dbReference type="InterPro" id="IPR050832">
    <property type="entry name" value="Bact_Acetyltransf"/>
</dbReference>
<dbReference type="Pfam" id="PF00583">
    <property type="entry name" value="Acetyltransf_1"/>
    <property type="match status" value="1"/>
</dbReference>
<evidence type="ECO:0000256" key="1">
    <source>
        <dbReference type="ARBA" id="ARBA00022679"/>
    </source>
</evidence>
<feature type="domain" description="N-acetyltransferase" evidence="3">
    <location>
        <begin position="3"/>
        <end position="151"/>
    </location>
</feature>
<dbReference type="InterPro" id="IPR016181">
    <property type="entry name" value="Acyl_CoA_acyltransferase"/>
</dbReference>
<dbReference type="Gene3D" id="3.40.630.30">
    <property type="match status" value="1"/>
</dbReference>
<dbReference type="PANTHER" id="PTHR43877:SF5">
    <property type="entry name" value="BLL8307 PROTEIN"/>
    <property type="match status" value="1"/>
</dbReference>
<proteinExistence type="predicted"/>
<evidence type="ECO:0000256" key="2">
    <source>
        <dbReference type="ARBA" id="ARBA00023315"/>
    </source>
</evidence>
<accession>A0A6J4H965</accession>
<sequence>MEIKLDDLSGPEIAALLAEHLASMRSQSPPDSVHTLPIERLRAPDITFWSVWESGELLGCGALKQLDAQHGEIKSMRTARQHRRKGVGSAVLDHIVAEARRRGYRRLSIETGAQPGFVPARQLYGRAGFTDCGPFGDYTNDPNSVFMTREL</sequence>
<evidence type="ECO:0000313" key="4">
    <source>
        <dbReference type="EMBL" id="CAA9215004.1"/>
    </source>
</evidence>
<protein>
    <submittedName>
        <fullName evidence="4">Uncharacterized N-acetyltransferase YedL</fullName>
    </submittedName>
</protein>
<dbReference type="SUPFAM" id="SSF55729">
    <property type="entry name" value="Acyl-CoA N-acyltransferases (Nat)"/>
    <property type="match status" value="1"/>
</dbReference>
<dbReference type="GO" id="GO:0016747">
    <property type="term" value="F:acyltransferase activity, transferring groups other than amino-acyl groups"/>
    <property type="evidence" value="ECO:0007669"/>
    <property type="project" value="InterPro"/>
</dbReference>
<name>A0A6J4H965_9BACT</name>
<evidence type="ECO:0000259" key="3">
    <source>
        <dbReference type="PROSITE" id="PS51186"/>
    </source>
</evidence>
<dbReference type="AlphaFoldDB" id="A0A6J4H965"/>
<keyword evidence="1 4" id="KW-0808">Transferase</keyword>
<dbReference type="EMBL" id="CADCTA010000014">
    <property type="protein sequence ID" value="CAA9215004.1"/>
    <property type="molecule type" value="Genomic_DNA"/>
</dbReference>
<dbReference type="InterPro" id="IPR000182">
    <property type="entry name" value="GNAT_dom"/>
</dbReference>
<dbReference type="PROSITE" id="PS51186">
    <property type="entry name" value="GNAT"/>
    <property type="match status" value="1"/>
</dbReference>
<dbReference type="CDD" id="cd04301">
    <property type="entry name" value="NAT_SF"/>
    <property type="match status" value="1"/>
</dbReference>
<organism evidence="4">
    <name type="scientific">uncultured Chthoniobacterales bacterium</name>
    <dbReference type="NCBI Taxonomy" id="1836801"/>
    <lineage>
        <taxon>Bacteria</taxon>
        <taxon>Pseudomonadati</taxon>
        <taxon>Verrucomicrobiota</taxon>
        <taxon>Spartobacteria</taxon>
        <taxon>Chthoniobacterales</taxon>
        <taxon>environmental samples</taxon>
    </lineage>
</organism>
<reference evidence="4" key="1">
    <citation type="submission" date="2020-02" db="EMBL/GenBank/DDBJ databases">
        <authorList>
            <person name="Meier V. D."/>
        </authorList>
    </citation>
    <scope>NUCLEOTIDE SEQUENCE</scope>
    <source>
        <strain evidence="4">AVDCRST_MAG42</strain>
    </source>
</reference>
<dbReference type="PANTHER" id="PTHR43877">
    <property type="entry name" value="AMINOALKYLPHOSPHONATE N-ACETYLTRANSFERASE-RELATED-RELATED"/>
    <property type="match status" value="1"/>
</dbReference>
<gene>
    <name evidence="4" type="ORF">AVDCRST_MAG42-169</name>
</gene>
<keyword evidence="2" id="KW-0012">Acyltransferase</keyword>